<evidence type="ECO:0000313" key="3">
    <source>
        <dbReference type="Proteomes" id="UP000838756"/>
    </source>
</evidence>
<evidence type="ECO:0000313" key="2">
    <source>
        <dbReference type="EMBL" id="CAH2242249.1"/>
    </source>
</evidence>
<reference evidence="2" key="1">
    <citation type="submission" date="2022-03" db="EMBL/GenBank/DDBJ databases">
        <authorList>
            <person name="Lindestad O."/>
        </authorList>
    </citation>
    <scope>NUCLEOTIDE SEQUENCE</scope>
</reference>
<sequence>MDIPGLARSVDFLCHTPRFFFSTRMTVDSSAEWRKGAKAARDIKTITGLPLRTRLPHQLVGDLTSIDRSVTISIGGRTKGFDREPKTSNDLFLLADNLQSTSNDDQSRAADRRARQGRRIRRRVAQRPSKYRVYPHRPLSDETPSYIGVRVYKAPHLKCSPER</sequence>
<feature type="compositionally biased region" description="Basic residues" evidence="1">
    <location>
        <begin position="115"/>
        <end position="135"/>
    </location>
</feature>
<feature type="region of interest" description="Disordered" evidence="1">
    <location>
        <begin position="102"/>
        <end position="138"/>
    </location>
</feature>
<protein>
    <submittedName>
        <fullName evidence="2">Jg25182 protein</fullName>
    </submittedName>
</protein>
<evidence type="ECO:0000256" key="1">
    <source>
        <dbReference type="SAM" id="MobiDB-lite"/>
    </source>
</evidence>
<proteinExistence type="predicted"/>
<dbReference type="Proteomes" id="UP000838756">
    <property type="component" value="Unassembled WGS sequence"/>
</dbReference>
<gene>
    <name evidence="2" type="primary">jg25182</name>
    <name evidence="2" type="ORF">PAEG_LOCUS18596</name>
</gene>
<keyword evidence="3" id="KW-1185">Reference proteome</keyword>
<dbReference type="AlphaFoldDB" id="A0A8S4RYP4"/>
<dbReference type="EMBL" id="CAKXAJ010025635">
    <property type="protein sequence ID" value="CAH2242249.1"/>
    <property type="molecule type" value="Genomic_DNA"/>
</dbReference>
<accession>A0A8S4RYP4</accession>
<name>A0A8S4RYP4_9NEOP</name>
<organism evidence="2 3">
    <name type="scientific">Pararge aegeria aegeria</name>
    <dbReference type="NCBI Taxonomy" id="348720"/>
    <lineage>
        <taxon>Eukaryota</taxon>
        <taxon>Metazoa</taxon>
        <taxon>Ecdysozoa</taxon>
        <taxon>Arthropoda</taxon>
        <taxon>Hexapoda</taxon>
        <taxon>Insecta</taxon>
        <taxon>Pterygota</taxon>
        <taxon>Neoptera</taxon>
        <taxon>Endopterygota</taxon>
        <taxon>Lepidoptera</taxon>
        <taxon>Glossata</taxon>
        <taxon>Ditrysia</taxon>
        <taxon>Papilionoidea</taxon>
        <taxon>Nymphalidae</taxon>
        <taxon>Satyrinae</taxon>
        <taxon>Satyrini</taxon>
        <taxon>Parargina</taxon>
        <taxon>Pararge</taxon>
    </lineage>
</organism>
<comment type="caution">
    <text evidence="2">The sequence shown here is derived from an EMBL/GenBank/DDBJ whole genome shotgun (WGS) entry which is preliminary data.</text>
</comment>
<feature type="compositionally biased region" description="Basic and acidic residues" evidence="1">
    <location>
        <begin position="105"/>
        <end position="114"/>
    </location>
</feature>